<dbReference type="InterPro" id="IPR052520">
    <property type="entry name" value="ATL_DNA_repair"/>
</dbReference>
<comment type="caution">
    <text evidence="2">The sequence shown here is derived from an EMBL/GenBank/DDBJ whole genome shotgun (WGS) entry which is preliminary data.</text>
</comment>
<organism evidence="2 3">
    <name type="scientific">Streptodolium elevatio</name>
    <dbReference type="NCBI Taxonomy" id="3157996"/>
    <lineage>
        <taxon>Bacteria</taxon>
        <taxon>Bacillati</taxon>
        <taxon>Actinomycetota</taxon>
        <taxon>Actinomycetes</taxon>
        <taxon>Kitasatosporales</taxon>
        <taxon>Streptomycetaceae</taxon>
        <taxon>Streptodolium</taxon>
    </lineage>
</organism>
<dbReference type="SUPFAM" id="SSF46767">
    <property type="entry name" value="Methylated DNA-protein cysteine methyltransferase, C-terminal domain"/>
    <property type="match status" value="1"/>
</dbReference>
<protein>
    <submittedName>
        <fullName evidence="2">MGMT family protein</fullName>
    </submittedName>
</protein>
<reference evidence="2 3" key="1">
    <citation type="submission" date="2024-06" db="EMBL/GenBank/DDBJ databases">
        <title>The Natural Products Discovery Center: Release of the First 8490 Sequenced Strains for Exploring Actinobacteria Biosynthetic Diversity.</title>
        <authorList>
            <person name="Kalkreuter E."/>
            <person name="Kautsar S.A."/>
            <person name="Yang D."/>
            <person name="Bader C.D."/>
            <person name="Teijaro C.N."/>
            <person name="Fluegel L."/>
            <person name="Davis C.M."/>
            <person name="Simpson J.R."/>
            <person name="Lauterbach L."/>
            <person name="Steele A.D."/>
            <person name="Gui C."/>
            <person name="Meng S."/>
            <person name="Li G."/>
            <person name="Viehrig K."/>
            <person name="Ye F."/>
            <person name="Su P."/>
            <person name="Kiefer A.F."/>
            <person name="Nichols A."/>
            <person name="Cepeda A.J."/>
            <person name="Yan W."/>
            <person name="Fan B."/>
            <person name="Jiang Y."/>
            <person name="Adhikari A."/>
            <person name="Zheng C.-J."/>
            <person name="Schuster L."/>
            <person name="Cowan T.M."/>
            <person name="Smanski M.J."/>
            <person name="Chevrette M.G."/>
            <person name="De Carvalho L.P.S."/>
            <person name="Shen B."/>
        </authorList>
    </citation>
    <scope>NUCLEOTIDE SEQUENCE [LARGE SCALE GENOMIC DNA]</scope>
    <source>
        <strain evidence="2 3">NPDC048946</strain>
    </source>
</reference>
<dbReference type="Proteomes" id="UP001551482">
    <property type="component" value="Unassembled WGS sequence"/>
</dbReference>
<feature type="compositionally biased region" description="Basic and acidic residues" evidence="1">
    <location>
        <begin position="106"/>
        <end position="116"/>
    </location>
</feature>
<feature type="region of interest" description="Disordered" evidence="1">
    <location>
        <begin position="39"/>
        <end position="75"/>
    </location>
</feature>
<dbReference type="InterPro" id="IPR036217">
    <property type="entry name" value="MethylDNA_cys_MeTrfase_DNAb"/>
</dbReference>
<evidence type="ECO:0000256" key="1">
    <source>
        <dbReference type="SAM" id="MobiDB-lite"/>
    </source>
</evidence>
<proteinExistence type="predicted"/>
<dbReference type="InterPro" id="IPR036388">
    <property type="entry name" value="WH-like_DNA-bd_sf"/>
</dbReference>
<keyword evidence="3" id="KW-1185">Reference proteome</keyword>
<dbReference type="PANTHER" id="PTHR42942">
    <property type="entry name" value="6-O-METHYLGUANINE DNA METHYLTRANSFERASE"/>
    <property type="match status" value="1"/>
</dbReference>
<accession>A0ABV3DQ55</accession>
<evidence type="ECO:0000313" key="3">
    <source>
        <dbReference type="Proteomes" id="UP001551482"/>
    </source>
</evidence>
<dbReference type="EMBL" id="JBEZFP010000103">
    <property type="protein sequence ID" value="MEU8137881.1"/>
    <property type="molecule type" value="Genomic_DNA"/>
</dbReference>
<sequence>MTLPTPIDERVLDLVERIPAGRVMAYGDIAAWFADEAAHAAENAEGSESPESAEEAGAGETAGAGTDRPRLGPRQVGRVMARYGGGVPWWRVLRADGTHAPGLEDEGLRRLRDEGTPMRAGGTRVDMAEARWDPASGEGVRDR</sequence>
<feature type="region of interest" description="Disordered" evidence="1">
    <location>
        <begin position="101"/>
        <end position="143"/>
    </location>
</feature>
<dbReference type="Gene3D" id="1.10.10.10">
    <property type="entry name" value="Winged helix-like DNA-binding domain superfamily/Winged helix DNA-binding domain"/>
    <property type="match status" value="1"/>
</dbReference>
<feature type="compositionally biased region" description="Low complexity" evidence="1">
    <location>
        <begin position="39"/>
        <end position="65"/>
    </location>
</feature>
<gene>
    <name evidence="2" type="ORF">AB0C36_30760</name>
</gene>
<dbReference type="PANTHER" id="PTHR42942:SF1">
    <property type="entry name" value="ALKYLTRANSFERASE-LIKE PROTEIN 1"/>
    <property type="match status" value="1"/>
</dbReference>
<evidence type="ECO:0000313" key="2">
    <source>
        <dbReference type="EMBL" id="MEU8137881.1"/>
    </source>
</evidence>
<name>A0ABV3DQ55_9ACTN</name>